<accession>A0A0W0EUE3</accession>
<protein>
    <submittedName>
        <fullName evidence="1">Uncharacterized protein</fullName>
    </submittedName>
</protein>
<proteinExistence type="predicted"/>
<name>A0A0W0EUE3_MONRR</name>
<evidence type="ECO:0000313" key="2">
    <source>
        <dbReference type="Proteomes" id="UP000054988"/>
    </source>
</evidence>
<dbReference type="EMBL" id="LATX01002533">
    <property type="protein sequence ID" value="KTB27554.1"/>
    <property type="molecule type" value="Genomic_DNA"/>
</dbReference>
<organism evidence="1 2">
    <name type="scientific">Moniliophthora roreri</name>
    <name type="common">Frosty pod rot fungus</name>
    <name type="synonym">Monilia roreri</name>
    <dbReference type="NCBI Taxonomy" id="221103"/>
    <lineage>
        <taxon>Eukaryota</taxon>
        <taxon>Fungi</taxon>
        <taxon>Dikarya</taxon>
        <taxon>Basidiomycota</taxon>
        <taxon>Agaricomycotina</taxon>
        <taxon>Agaricomycetes</taxon>
        <taxon>Agaricomycetidae</taxon>
        <taxon>Agaricales</taxon>
        <taxon>Marasmiineae</taxon>
        <taxon>Marasmiaceae</taxon>
        <taxon>Moniliophthora</taxon>
    </lineage>
</organism>
<dbReference type="Proteomes" id="UP000054988">
    <property type="component" value="Unassembled WGS sequence"/>
</dbReference>
<gene>
    <name evidence="1" type="ORF">WG66_19868</name>
</gene>
<reference evidence="1 2" key="1">
    <citation type="submission" date="2015-12" db="EMBL/GenBank/DDBJ databases">
        <title>Draft genome sequence of Moniliophthora roreri, the causal agent of frosty pod rot of cacao.</title>
        <authorList>
            <person name="Aime M.C."/>
            <person name="Diaz-Valderrama J.R."/>
            <person name="Kijpornyongpan T."/>
            <person name="Phillips-Mora W."/>
        </authorList>
    </citation>
    <scope>NUCLEOTIDE SEQUENCE [LARGE SCALE GENOMIC DNA]</scope>
    <source>
        <strain evidence="1 2">MCA 2952</strain>
    </source>
</reference>
<sequence length="38" mass="4060">MMPLPQAHDAHPVSPSLSRFVAEVSNEACHTITTPLSS</sequence>
<comment type="caution">
    <text evidence="1">The sequence shown here is derived from an EMBL/GenBank/DDBJ whole genome shotgun (WGS) entry which is preliminary data.</text>
</comment>
<dbReference type="AlphaFoldDB" id="A0A0W0EUE3"/>
<evidence type="ECO:0000313" key="1">
    <source>
        <dbReference type="EMBL" id="KTB27554.1"/>
    </source>
</evidence>